<reference evidence="1 2" key="1">
    <citation type="submission" date="2023-02" db="EMBL/GenBank/DDBJ databases">
        <title>Complete genome sequence of a novel bacterium Oceanimonas sp. NTOU-MSR1 isolated from marine coast sediment.</title>
        <authorList>
            <person name="Yang H.-T."/>
            <person name="Chen Y.-L."/>
            <person name="Ho Y.-N."/>
        </authorList>
    </citation>
    <scope>NUCLEOTIDE SEQUENCE [LARGE SCALE GENOMIC DNA]</scope>
    <source>
        <strain evidence="1 2">NTOU-MSR1</strain>
    </source>
</reference>
<dbReference type="RefSeq" id="WP_306760575.1">
    <property type="nucleotide sequence ID" value="NZ_CP118224.1"/>
</dbReference>
<dbReference type="KEGG" id="ope:PU634_09550"/>
<dbReference type="Proteomes" id="UP001223802">
    <property type="component" value="Chromosome"/>
</dbReference>
<gene>
    <name evidence="1" type="ORF">PU634_09550</name>
</gene>
<accession>A0AA50KKU3</accession>
<dbReference type="EMBL" id="CP118224">
    <property type="protein sequence ID" value="WMC09374.1"/>
    <property type="molecule type" value="Genomic_DNA"/>
</dbReference>
<protein>
    <submittedName>
        <fullName evidence="1">DUF2989 domain-containing protein</fullName>
    </submittedName>
</protein>
<dbReference type="PROSITE" id="PS51257">
    <property type="entry name" value="PROKAR_LIPOPROTEIN"/>
    <property type="match status" value="1"/>
</dbReference>
<dbReference type="AlphaFoldDB" id="A0AA50KKU3"/>
<name>A0AA50KKU3_9GAMM</name>
<sequence length="268" mass="31253">MRTKPLLFLLAGILLLAGCERDRTRGLCGRFPQFCADLHDDSWCTRERERLVEARYENAEHPGDASRYRLMSSLEHYRLCLDPLLDIEYTKRHERKNIKVEAVIDIGEELARLEALTAGSDYPYLQLWRWQRHGDRSARDSFIAQASRPEMQQAELQQALAGLLLHRDPAAAERALHRSLELTREDSKPDASLLASLVDLYIGQKRYEQAWIWAGALAELHGEEWVNWQRMDSHVRFSNQQKDAMKQQVEHLAQQLERGRYRRYAASN</sequence>
<keyword evidence="2" id="KW-1185">Reference proteome</keyword>
<evidence type="ECO:0000313" key="1">
    <source>
        <dbReference type="EMBL" id="WMC09374.1"/>
    </source>
</evidence>
<organism evidence="1 2">
    <name type="scientific">Oceanimonas pelagia</name>
    <dbReference type="NCBI Taxonomy" id="3028314"/>
    <lineage>
        <taxon>Bacteria</taxon>
        <taxon>Pseudomonadati</taxon>
        <taxon>Pseudomonadota</taxon>
        <taxon>Gammaproteobacteria</taxon>
        <taxon>Aeromonadales</taxon>
        <taxon>Aeromonadaceae</taxon>
        <taxon>Oceanimonas</taxon>
    </lineage>
</organism>
<proteinExistence type="predicted"/>
<dbReference type="Pfam" id="PF11207">
    <property type="entry name" value="DUF2989"/>
    <property type="match status" value="1"/>
</dbReference>
<dbReference type="InterPro" id="IPR021372">
    <property type="entry name" value="DUF2989"/>
</dbReference>
<evidence type="ECO:0000313" key="2">
    <source>
        <dbReference type="Proteomes" id="UP001223802"/>
    </source>
</evidence>